<reference evidence="1 2" key="1">
    <citation type="submission" date="2024-10" db="EMBL/GenBank/DDBJ databases">
        <authorList>
            <person name="Kim D."/>
        </authorList>
    </citation>
    <scope>NUCLEOTIDE SEQUENCE [LARGE SCALE GENOMIC DNA]</scope>
    <source>
        <strain evidence="1">BH-2024</strain>
    </source>
</reference>
<dbReference type="AlphaFoldDB" id="A0ABD2JBE7"/>
<organism evidence="1 2">
    <name type="scientific">Heterodera trifolii</name>
    <dbReference type="NCBI Taxonomy" id="157864"/>
    <lineage>
        <taxon>Eukaryota</taxon>
        <taxon>Metazoa</taxon>
        <taxon>Ecdysozoa</taxon>
        <taxon>Nematoda</taxon>
        <taxon>Chromadorea</taxon>
        <taxon>Rhabditida</taxon>
        <taxon>Tylenchina</taxon>
        <taxon>Tylenchomorpha</taxon>
        <taxon>Tylenchoidea</taxon>
        <taxon>Heteroderidae</taxon>
        <taxon>Heteroderinae</taxon>
        <taxon>Heterodera</taxon>
    </lineage>
</organism>
<accession>A0ABD2JBE7</accession>
<evidence type="ECO:0000313" key="2">
    <source>
        <dbReference type="Proteomes" id="UP001620626"/>
    </source>
</evidence>
<dbReference type="Proteomes" id="UP001620626">
    <property type="component" value="Unassembled WGS sequence"/>
</dbReference>
<dbReference type="EMBL" id="JBICBT010001011">
    <property type="protein sequence ID" value="KAL3087897.1"/>
    <property type="molecule type" value="Genomic_DNA"/>
</dbReference>
<evidence type="ECO:0000313" key="1">
    <source>
        <dbReference type="EMBL" id="KAL3087897.1"/>
    </source>
</evidence>
<comment type="caution">
    <text evidence="1">The sequence shown here is derived from an EMBL/GenBank/DDBJ whole genome shotgun (WGS) entry which is preliminary data.</text>
</comment>
<sequence length="98" mass="11084">MALDGQALGQNGFSTPLQNDVPKAFANASFLVNSIIVILFDWSFVDSVMPFDQTNGLTGEQLALKRINDSNCFVSVRCPIVRDMDKWAKWERKRWMGN</sequence>
<name>A0ABD2JBE7_9BILA</name>
<keyword evidence="2" id="KW-1185">Reference proteome</keyword>
<proteinExistence type="predicted"/>
<protein>
    <submittedName>
        <fullName evidence="1">Uncharacterized protein</fullName>
    </submittedName>
</protein>
<gene>
    <name evidence="1" type="ORF">niasHT_030147</name>
</gene>